<keyword evidence="2" id="KW-1185">Reference proteome</keyword>
<proteinExistence type="predicted"/>
<dbReference type="OrthoDB" id="15278at10239"/>
<dbReference type="KEGG" id="vg:19525658"/>
<evidence type="ECO:0000313" key="1">
    <source>
        <dbReference type="EMBL" id="AHY83172.1"/>
    </source>
</evidence>
<dbReference type="Pfam" id="PF05939">
    <property type="entry name" value="Phage_min_tail"/>
    <property type="match status" value="1"/>
</dbReference>
<dbReference type="InterPro" id="IPR010265">
    <property type="entry name" value="Phage_lambda_TipM"/>
</dbReference>
<reference evidence="1 2" key="1">
    <citation type="submission" date="2014-04" db="EMBL/GenBank/DDBJ databases">
        <title>Complete genome sequence of e4/1c, an Escherichia coli O157:H7-specific phage with proven potential as a biocontrol agent.</title>
        <authorList>
            <person name="McAuliffe O."/>
            <person name="Coffey B."/>
            <person name="Casey A."/>
            <person name="O'Sullivan O."/>
            <person name="Coffey A."/>
            <person name="Ross P."/>
        </authorList>
    </citation>
    <scope>NUCLEOTIDE SEQUENCE [LARGE SCALE GENOMIC DNA]</scope>
</reference>
<sequence>MALDTFTFCTQVQNGGGSFTNASNVRSVSFGNGYTQIGTGGYRTNTRTYNMTYTNTNWKEVLDFCFAHIITPFAWTTPQGELKLFVVAQDSISVTPNTKEVQTVSMQFTEVFTSMT</sequence>
<accession>A0A023ZU60</accession>
<protein>
    <submittedName>
        <fullName evidence="1">Putative minor tail protein</fullName>
    </submittedName>
</protein>
<dbReference type="EMBL" id="KJ668713">
    <property type="protein sequence ID" value="AHY83172.1"/>
    <property type="molecule type" value="Genomic_DNA"/>
</dbReference>
<organism evidence="1 2">
    <name type="scientific">Escherichia phage e4/1c</name>
    <dbReference type="NCBI Taxonomy" id="1495286"/>
    <lineage>
        <taxon>Viruses</taxon>
        <taxon>Duplodnaviria</taxon>
        <taxon>Heunggongvirae</taxon>
        <taxon>Uroviricota</taxon>
        <taxon>Caudoviricetes</taxon>
        <taxon>Drexlerviridae</taxon>
        <taxon>Rogunavirinae</taxon>
        <taxon>Rogunavirus</taxon>
        <taxon>Rogunavirus E41c</taxon>
    </lineage>
</organism>
<dbReference type="Proteomes" id="UP000024438">
    <property type="component" value="Segment"/>
</dbReference>
<dbReference type="RefSeq" id="YP_009036021.1">
    <property type="nucleotide sequence ID" value="NC_024210.1"/>
</dbReference>
<gene>
    <name evidence="1" type="primary">e41c_0022</name>
</gene>
<evidence type="ECO:0000313" key="2">
    <source>
        <dbReference type="Proteomes" id="UP000024438"/>
    </source>
</evidence>
<name>A0A023ZU60_9CAUD</name>